<proteinExistence type="predicted"/>
<dbReference type="PANTHER" id="PTHR10803:SF26">
    <property type="entry name" value="ANION TRANSPORTER ATPASE-RELATED"/>
    <property type="match status" value="1"/>
</dbReference>
<evidence type="ECO:0000313" key="2">
    <source>
        <dbReference type="EMBL" id="CAB4877129.1"/>
    </source>
</evidence>
<reference evidence="2" key="1">
    <citation type="submission" date="2020-05" db="EMBL/GenBank/DDBJ databases">
        <authorList>
            <person name="Chiriac C."/>
            <person name="Salcher M."/>
            <person name="Ghai R."/>
            <person name="Kavagutti S V."/>
        </authorList>
    </citation>
    <scope>NUCLEOTIDE SEQUENCE</scope>
</reference>
<evidence type="ECO:0000259" key="1">
    <source>
        <dbReference type="Pfam" id="PF02374"/>
    </source>
</evidence>
<dbReference type="InterPro" id="IPR016300">
    <property type="entry name" value="ATPase_ArsA/GET3"/>
</dbReference>
<dbReference type="GO" id="GO:0005524">
    <property type="term" value="F:ATP binding"/>
    <property type="evidence" value="ECO:0007669"/>
    <property type="project" value="InterPro"/>
</dbReference>
<protein>
    <submittedName>
        <fullName evidence="2">Unannotated protein</fullName>
    </submittedName>
</protein>
<dbReference type="AlphaFoldDB" id="A0A6J7E959"/>
<dbReference type="InterPro" id="IPR025723">
    <property type="entry name" value="ArsA/GET3_ATPase-like"/>
</dbReference>
<organism evidence="2">
    <name type="scientific">freshwater metagenome</name>
    <dbReference type="NCBI Taxonomy" id="449393"/>
    <lineage>
        <taxon>unclassified sequences</taxon>
        <taxon>metagenomes</taxon>
        <taxon>ecological metagenomes</taxon>
    </lineage>
</organism>
<dbReference type="GO" id="GO:0016887">
    <property type="term" value="F:ATP hydrolysis activity"/>
    <property type="evidence" value="ECO:0007669"/>
    <property type="project" value="InterPro"/>
</dbReference>
<dbReference type="SUPFAM" id="SSF52540">
    <property type="entry name" value="P-loop containing nucleoside triphosphate hydrolases"/>
    <property type="match status" value="1"/>
</dbReference>
<sequence length="379" mass="41362">MTTLRESFGDCRIIVTCGPGGIGKTTSAAALATAIATNEPLRVLVLTVDPARRLADALGVPGIGNEPLDVELAGAGTLSVAMLDPQASWDALIRRQAADEETAERILQNVLYQNITRRFVQSHDYIAMERLHELVGRGQWDLIVVDTPPTRNALDFLDAPTRMADFFSSRFLKWIIAPARSSVTSLAAKPLTYMADKILGNQFLTDITEFFLLLSSLYDGFVERAREVESLLAEESTKFLIVSTPEPIPTREATFFNQELQKRSLRIGGWLVNRMLPAELNLTATATGVAVLAREEMAQVASLIGVDVATMVAARDRMVAITEEYTIVADRERAQLAALAAGDTPVFGAFTAEGEIDTLQGVTSFGQRLLSAERVLKFD</sequence>
<dbReference type="Gene3D" id="3.40.50.300">
    <property type="entry name" value="P-loop containing nucleotide triphosphate hydrolases"/>
    <property type="match status" value="1"/>
</dbReference>
<dbReference type="EMBL" id="CAFBLN010000063">
    <property type="protein sequence ID" value="CAB4877129.1"/>
    <property type="molecule type" value="Genomic_DNA"/>
</dbReference>
<dbReference type="InterPro" id="IPR027417">
    <property type="entry name" value="P-loop_NTPase"/>
</dbReference>
<feature type="domain" description="ArsA/GET3 Anion-transporting ATPase-like" evidence="1">
    <location>
        <begin position="12"/>
        <end position="280"/>
    </location>
</feature>
<dbReference type="PANTHER" id="PTHR10803">
    <property type="entry name" value="ARSENICAL PUMP-DRIVING ATPASE ARSENITE-TRANSLOCATING ATPASE"/>
    <property type="match status" value="1"/>
</dbReference>
<accession>A0A6J7E959</accession>
<gene>
    <name evidence="2" type="ORF">UFOPK3381_01134</name>
</gene>
<name>A0A6J7E959_9ZZZZ</name>
<dbReference type="Pfam" id="PF02374">
    <property type="entry name" value="ArsA_ATPase"/>
    <property type="match status" value="1"/>
</dbReference>